<feature type="compositionally biased region" description="Polar residues" evidence="1">
    <location>
        <begin position="45"/>
        <end position="66"/>
    </location>
</feature>
<dbReference type="Proteomes" id="UP000297245">
    <property type="component" value="Unassembled WGS sequence"/>
</dbReference>
<feature type="region of interest" description="Disordered" evidence="1">
    <location>
        <begin position="867"/>
        <end position="888"/>
    </location>
</feature>
<organism evidence="3 4">
    <name type="scientific">Dendrothele bispora (strain CBS 962.96)</name>
    <dbReference type="NCBI Taxonomy" id="1314807"/>
    <lineage>
        <taxon>Eukaryota</taxon>
        <taxon>Fungi</taxon>
        <taxon>Dikarya</taxon>
        <taxon>Basidiomycota</taxon>
        <taxon>Agaricomycotina</taxon>
        <taxon>Agaricomycetes</taxon>
        <taxon>Agaricomycetidae</taxon>
        <taxon>Agaricales</taxon>
        <taxon>Agaricales incertae sedis</taxon>
        <taxon>Dendrothele</taxon>
    </lineage>
</organism>
<feature type="region of interest" description="Disordered" evidence="1">
    <location>
        <begin position="40"/>
        <end position="70"/>
    </location>
</feature>
<dbReference type="InterPro" id="IPR040521">
    <property type="entry name" value="KDZ"/>
</dbReference>
<reference evidence="3 4" key="1">
    <citation type="journal article" date="2019" name="Nat. Ecol. Evol.">
        <title>Megaphylogeny resolves global patterns of mushroom evolution.</title>
        <authorList>
            <person name="Varga T."/>
            <person name="Krizsan K."/>
            <person name="Foldi C."/>
            <person name="Dima B."/>
            <person name="Sanchez-Garcia M."/>
            <person name="Sanchez-Ramirez S."/>
            <person name="Szollosi G.J."/>
            <person name="Szarkandi J.G."/>
            <person name="Papp V."/>
            <person name="Albert L."/>
            <person name="Andreopoulos W."/>
            <person name="Angelini C."/>
            <person name="Antonin V."/>
            <person name="Barry K.W."/>
            <person name="Bougher N.L."/>
            <person name="Buchanan P."/>
            <person name="Buyck B."/>
            <person name="Bense V."/>
            <person name="Catcheside P."/>
            <person name="Chovatia M."/>
            <person name="Cooper J."/>
            <person name="Damon W."/>
            <person name="Desjardin D."/>
            <person name="Finy P."/>
            <person name="Geml J."/>
            <person name="Haridas S."/>
            <person name="Hughes K."/>
            <person name="Justo A."/>
            <person name="Karasinski D."/>
            <person name="Kautmanova I."/>
            <person name="Kiss B."/>
            <person name="Kocsube S."/>
            <person name="Kotiranta H."/>
            <person name="LaButti K.M."/>
            <person name="Lechner B.E."/>
            <person name="Liimatainen K."/>
            <person name="Lipzen A."/>
            <person name="Lukacs Z."/>
            <person name="Mihaltcheva S."/>
            <person name="Morgado L.N."/>
            <person name="Niskanen T."/>
            <person name="Noordeloos M.E."/>
            <person name="Ohm R.A."/>
            <person name="Ortiz-Santana B."/>
            <person name="Ovrebo C."/>
            <person name="Racz N."/>
            <person name="Riley R."/>
            <person name="Savchenko A."/>
            <person name="Shiryaev A."/>
            <person name="Soop K."/>
            <person name="Spirin V."/>
            <person name="Szebenyi C."/>
            <person name="Tomsovsky M."/>
            <person name="Tulloss R.E."/>
            <person name="Uehling J."/>
            <person name="Grigoriev I.V."/>
            <person name="Vagvolgyi C."/>
            <person name="Papp T."/>
            <person name="Martin F.M."/>
            <person name="Miettinen O."/>
            <person name="Hibbett D.S."/>
            <person name="Nagy L.G."/>
        </authorList>
    </citation>
    <scope>NUCLEOTIDE SEQUENCE [LARGE SCALE GENOMIC DNA]</scope>
    <source>
        <strain evidence="3 4">CBS 962.96</strain>
    </source>
</reference>
<proteinExistence type="predicted"/>
<feature type="compositionally biased region" description="Basic residues" evidence="1">
    <location>
        <begin position="1"/>
        <end position="17"/>
    </location>
</feature>
<feature type="compositionally biased region" description="Acidic residues" evidence="1">
    <location>
        <begin position="1002"/>
        <end position="1018"/>
    </location>
</feature>
<feature type="region of interest" description="Disordered" evidence="1">
    <location>
        <begin position="992"/>
        <end position="1026"/>
    </location>
</feature>
<keyword evidence="4" id="KW-1185">Reference proteome</keyword>
<sequence length="1026" mass="116885">MLRGRPGRGRGRPSNKRSYHERLEDDDDLEIVHSRTARINAHGLTVNTPKSPQKGRTTWDSGSSTWGPEDDTEFALEDDGSWMDEIDRDVFDSESRLASVTPVVEVQLPRRTKVSVRYYYWISYDSEAYSSFNVQKWNGTHFEKTSLAKLGLVVQLNHLSMRCKSWKPCHSNLRVLHTNGIHEVNIQYCACEREVPPALQLLRRGIYPSTHEIPKTCATFALLDLLHHLSITSKGSNYDFYRTLERLTDNTGLLIPKSRYAPLKRMTHQWRHLKLLKRGGRGHDPDPERVVHTKSGELAVKCPSCPYPGINAPQRLDQIPLELQFLFRVLLVMDANFRLKNQLVSSYSRDPGFGIGMAYFVPREPAEKYMLERSDDDEISTCVGFAALAKAVTKFSKGLRYTGVGGISCGQSDMVMPNGIANTIKGERYSTMDFAFGYSLKTFTYILCLLVSYDIACQWFINLFKRIDEHWPEEIKPSLQPLDIVPAIGKFHEPAHLQKNHQQYSFNFIQGVGLTDGEGPERIWSAHNAVSYSTKPMAPGTRHDILDDHFAAWNWTKLISMDRNVLVDSHVGWTERLQKELVGKWEDLCVAWENAPFPKLDVENPFEVTEEFMGEEEALKELELEDEERRKRGGVRWNEVSGPGFIAMGLELERLWYRLRGIYMPGLLQFLVDTGEEVEGVSSDTTNPEDIKLWLPSSVPADCRLAVCLEGIPAIEDHMRTAQCNSAINTLRHTLRVKSRMVIFKNANIVGQRPGNRSRDIIDRVHERAKKFATRYRVARAAKLALIGPGKWEEALRVLKDSDVTSYKDQHRFKTGPGRRGLNEDSWEPVVEAEVAGGVSGEDGEGIILWNEVRNNRRGLVTRSEHVPREGTGETRRHNSWIWTSGPGMIQDGADENNEICRSEWCRSRARAKRATEEVLLLKEEMRRTIKFMEWKEKWWLERGKAREKEDGLEYGVSEGLTAYAAKQSALYRGLAISFRSICSQPLREVVPNPVVLGEGGNNEEDETDDEDEDEDGNDGGNNKPF</sequence>
<dbReference type="AlphaFoldDB" id="A0A4V4HDE3"/>
<dbReference type="Pfam" id="PF18758">
    <property type="entry name" value="KDZ"/>
    <property type="match status" value="1"/>
</dbReference>
<dbReference type="OrthoDB" id="2682806at2759"/>
<name>A0A4V4HDE3_DENBC</name>
<evidence type="ECO:0000313" key="3">
    <source>
        <dbReference type="EMBL" id="THU86885.1"/>
    </source>
</evidence>
<feature type="domain" description="CxC2-like cysteine cluster KDZ transposase-associated" evidence="2">
    <location>
        <begin position="147"/>
        <end position="252"/>
    </location>
</feature>
<evidence type="ECO:0000313" key="4">
    <source>
        <dbReference type="Proteomes" id="UP000297245"/>
    </source>
</evidence>
<dbReference type="Pfam" id="PF18803">
    <property type="entry name" value="CxC2"/>
    <property type="match status" value="1"/>
</dbReference>
<dbReference type="InterPro" id="IPR041457">
    <property type="entry name" value="CxC2_KDZ-assoc"/>
</dbReference>
<evidence type="ECO:0000259" key="2">
    <source>
        <dbReference type="Pfam" id="PF18803"/>
    </source>
</evidence>
<feature type="compositionally biased region" description="Basic and acidic residues" evidence="1">
    <location>
        <begin position="867"/>
        <end position="877"/>
    </location>
</feature>
<dbReference type="EMBL" id="ML179474">
    <property type="protein sequence ID" value="THU86885.1"/>
    <property type="molecule type" value="Genomic_DNA"/>
</dbReference>
<accession>A0A4V4HDE3</accession>
<feature type="region of interest" description="Disordered" evidence="1">
    <location>
        <begin position="1"/>
        <end position="27"/>
    </location>
</feature>
<evidence type="ECO:0000256" key="1">
    <source>
        <dbReference type="SAM" id="MobiDB-lite"/>
    </source>
</evidence>
<gene>
    <name evidence="3" type="ORF">K435DRAFT_682744</name>
</gene>
<protein>
    <recommendedName>
        <fullName evidence="2">CxC2-like cysteine cluster KDZ transposase-associated domain-containing protein</fullName>
    </recommendedName>
</protein>